<accession>A0A8S5Q789</accession>
<feature type="transmembrane region" description="Helical" evidence="1">
    <location>
        <begin position="6"/>
        <end position="29"/>
    </location>
</feature>
<sequence>MMADDIAIGFVAACAFATACFSGLSYYVLRDILKKTGAFVAIVPDAEEDNHEKV</sequence>
<evidence type="ECO:0000256" key="1">
    <source>
        <dbReference type="SAM" id="Phobius"/>
    </source>
</evidence>
<name>A0A8S5Q789_9CAUD</name>
<dbReference type="EMBL" id="BK015590">
    <property type="protein sequence ID" value="DAE14689.1"/>
    <property type="molecule type" value="Genomic_DNA"/>
</dbReference>
<evidence type="ECO:0000313" key="2">
    <source>
        <dbReference type="EMBL" id="DAE14689.1"/>
    </source>
</evidence>
<keyword evidence="1" id="KW-1133">Transmembrane helix</keyword>
<keyword evidence="1" id="KW-0472">Membrane</keyword>
<keyword evidence="1" id="KW-0812">Transmembrane</keyword>
<reference evidence="2" key="1">
    <citation type="journal article" date="2021" name="Proc. Natl. Acad. Sci. U.S.A.">
        <title>A Catalog of Tens of Thousands of Viruses from Human Metagenomes Reveals Hidden Associations with Chronic Diseases.</title>
        <authorList>
            <person name="Tisza M.J."/>
            <person name="Buck C.B."/>
        </authorList>
    </citation>
    <scope>NUCLEOTIDE SEQUENCE</scope>
    <source>
        <strain evidence="2">CtAca11</strain>
    </source>
</reference>
<organism evidence="2">
    <name type="scientific">Myoviridae sp. ctAca11</name>
    <dbReference type="NCBI Taxonomy" id="2825043"/>
    <lineage>
        <taxon>Viruses</taxon>
        <taxon>Duplodnaviria</taxon>
        <taxon>Heunggongvirae</taxon>
        <taxon>Uroviricota</taxon>
        <taxon>Caudoviricetes</taxon>
    </lineage>
</organism>
<protein>
    <submittedName>
        <fullName evidence="2">Cbb3-type cytochrome c oxidase subunit</fullName>
    </submittedName>
</protein>
<proteinExistence type="predicted"/>